<reference evidence="1" key="2">
    <citation type="journal article" date="2021" name="Syst. Appl. Microbiol.">
        <title>Roseomonas hellenica sp. nov., isolated from roots of wild-growing Alkanna tinctoria.</title>
        <authorList>
            <person name="Rat A."/>
            <person name="Naranjo H.D."/>
            <person name="Lebbe L."/>
            <person name="Cnockaert M."/>
            <person name="Krigas N."/>
            <person name="Grigoriadou K."/>
            <person name="Maloupa E."/>
            <person name="Willems A."/>
        </authorList>
    </citation>
    <scope>NUCLEOTIDE SEQUENCE</scope>
    <source>
        <strain evidence="1">LMG 31231</strain>
    </source>
</reference>
<gene>
    <name evidence="1" type="ORF">GXW76_24515</name>
</gene>
<sequence length="2210" mass="211189">VALQATGTVAVGGTARVDASGGAGGGQVLVGTTGRGRNQAMARRTIVESGAEIRADATGTGDGGMLVLNSLERTEMRGTLSARGGPGGGNGGFVELSGQGVLEAAGTVDVRAPAGTNGELLIDPDNIIVSNTALPTTPGGLPAGETITVEITTATGSVTANTGAATEWTRISTAAITGFAGTVTLDAARDIIVDSAITKANGGLTLTAGRNVTVGAAVDVAGALNVTATTGAIAINADAFATSMALTAATGIAQAAGTTLRHRTDATTNLDLAATVTGTGNVTLAGDNGRIRLQTGGTADGDFTLRSTNRVILGGGQTLAVNGIATLTADVPGNPNQNNPGISLQGTLLAESVALSANRDITQAAGSGLFRIGVGGVADPTGELPLTVAVTGSTRLVSLVGDNGTLRLDAGSTEAGDFTLRGRALTINGPLTAGTGGTARNDAYLTATAADGGVQIQGVITARNLTINTDGAVTQTTALALGGSGGATPNGLLTIRGADGSAASGAGSVMLTAANTVAGLDARATGALSFTAGGALGVRQASGEGVTLTGTAVTVASGQPGVVATGAGDVRIIADNLTVPGNIAAPDGHTISLRVDALDASGGTISAGAAGTVEIGPRNATYAVQIGTAGNPPGTLELATADLNAITAGTLRIGRTSIVGEAAETIDAQGLAVTAAVAPTAGLSLISANGITVGADITAPSLRLETTGGAIGLGAARLTANGATGRAIHLYSADAITQGAAGLLVASGGISDLVAHSATGDILLTGQGAFRLVNGGTPAGAAGPRSLYAAAGDISFTTTAGLVVNAAAEASSPGATLSLEARAILLNAPLLTFATDGVVDLRATGGGAASTITQGVGGIITASLLNLDAEGAVGLATAPNQVGALGSIAFADGFAFRSADALTLAGPLAATGGGDATITLVADAGRLQIDAPIGAGAGTLRLEATTGEIRQAATGAAITAGRVEVTAGGDALLAPTGVDRNQVAVLGTSTVGGTLAFAAAGNLALDGTITTQSAAVGSLSVESDGTLRVNAGASLASGSIRLVSVGAMTIAGTVGLDEPVPVSQVRLGAGPGITQEATGRIVADALGVRATGDVDLTAGSNEVRRVAAQATGLFALDTAGALTTGSVTAVPLPGDGAVDIAGVLGRSVTLSAGDLTIQPGLLDGVFGVWANATDGVLTLHADRLTVNGLLGAGNQGSVPNLDGTIVVAPRDLARRISIGLDDPGALFLSGATLSALGARHVVVGRGEAGAGTLTVGGAASVLSGVNDVLLQGGAIALNAFFTLPTADGLLRLHATGGDIVQAAMGGVAASRLSLLADAGSVLLGSPGLLNSVTQVSGGVAAGERFVFRADGTYHLAAPGIAAAGAEVDLSSATGSILQVLGAPILADRLLVAAAFDVTLDGGGAMAGAGDLNRVASLYATAAGGTLTLRNADALTVEAAGSTALLGGGVVLEAPTLTLAGNVSANTLGGHVVLRTGADFDAPAAGSITQTGGIIRTQDLSASAGGDIHLGGANEIARIVAGFGTSATSTNGVVVTNGGTFLIANSLTDLQVAAPVTAAGGGISIFSNGVSVAPLLADVPFYAPGGTVQFAPFTAGGTIGLGGFGGLDTTTITADAIQRVTADRLVIGSQAPTDATSSGTITLRGALDLTQPGGPMALELRSGGDIVADGFALSVARLSAYANGDIAIGTADSRIGSLDQGLGDPVASIRAGGAVRVTSAGVDAGTGLFTIAAPIFAGAGGTITLQAPDFALNALVETGAGTAGRIEILSPRTLSLGGAAADAGTARLTAAELALLDAQGGTVFAAAPDIRLSGAWTLDPTAAGRLELALTAGGAGTITQTAGGLSVGALGLTALAGAGTVQIDLAGNSLPVIQAAALGAVSVATEGALEVRGTSAGGDVTYRGADITLSTAGLAPGQATIEAPGRAVSLTATAGDITGTTAQAAVRATALAATATAGEVRLSGDNAVGTLAATARDGVVFRNTGTLTATVVGAGGAGTGVAGDIDIAAASLVLNDVLSSGTVTLDAGAGDLLQAGGARLSAATLAATAAGAIRLAGSNPDGTARNQIQDLTALSAGGDITLRNALALTVDVPISVGTDRVLTLEASTLTLAGSLSAAGPNGHVILRTGGFAGGVASGGDILQTGGTISAAWLAALAGGTVSLDRAGNAIGALGGGRDASGALVGLGLSAGGDATLRSSGFGGSATLAVAD</sequence>
<comment type="caution">
    <text evidence="1">The sequence shown here is derived from an EMBL/GenBank/DDBJ whole genome shotgun (WGS) entry which is preliminary data.</text>
</comment>
<name>A0A9X9X4M8_9PROT</name>
<evidence type="ECO:0008006" key="3">
    <source>
        <dbReference type="Google" id="ProtNLM"/>
    </source>
</evidence>
<dbReference type="Proteomes" id="UP001138751">
    <property type="component" value="Unassembled WGS sequence"/>
</dbReference>
<accession>A0A9X9X4M8</accession>
<feature type="non-terminal residue" evidence="1">
    <location>
        <position position="1"/>
    </location>
</feature>
<protein>
    <recommendedName>
        <fullName evidence="3">Autotransporter domain-containing protein</fullName>
    </recommendedName>
</protein>
<dbReference type="EMBL" id="JAAEDM010000142">
    <property type="protein sequence ID" value="MBR0674357.1"/>
    <property type="molecule type" value="Genomic_DNA"/>
</dbReference>
<evidence type="ECO:0000313" key="1">
    <source>
        <dbReference type="EMBL" id="MBR0674357.1"/>
    </source>
</evidence>
<dbReference type="InterPro" id="IPR012334">
    <property type="entry name" value="Pectin_lyas_fold"/>
</dbReference>
<keyword evidence="2" id="KW-1185">Reference proteome</keyword>
<organism evidence="1 2">
    <name type="scientific">Neoroseomonas soli</name>
    <dbReference type="NCBI Taxonomy" id="1081025"/>
    <lineage>
        <taxon>Bacteria</taxon>
        <taxon>Pseudomonadati</taxon>
        <taxon>Pseudomonadota</taxon>
        <taxon>Alphaproteobacteria</taxon>
        <taxon>Acetobacterales</taxon>
        <taxon>Acetobacteraceae</taxon>
        <taxon>Neoroseomonas</taxon>
    </lineage>
</organism>
<proteinExistence type="predicted"/>
<reference evidence="1" key="1">
    <citation type="submission" date="2020-01" db="EMBL/GenBank/DDBJ databases">
        <authorList>
            <person name="Rat A."/>
        </authorList>
    </citation>
    <scope>NUCLEOTIDE SEQUENCE</scope>
    <source>
        <strain evidence="1">LMG 31231</strain>
    </source>
</reference>
<evidence type="ECO:0000313" key="2">
    <source>
        <dbReference type="Proteomes" id="UP001138751"/>
    </source>
</evidence>
<dbReference type="Gene3D" id="2.160.20.10">
    <property type="entry name" value="Single-stranded right-handed beta-helix, Pectin lyase-like"/>
    <property type="match status" value="1"/>
</dbReference>
<dbReference type="RefSeq" id="WP_211864774.1">
    <property type="nucleotide sequence ID" value="NZ_JAAEDM010000142.1"/>
</dbReference>
<feature type="non-terminal residue" evidence="1">
    <location>
        <position position="2210"/>
    </location>
</feature>